<dbReference type="InterPro" id="IPR011250">
    <property type="entry name" value="OMP/PagP_B-barrel"/>
</dbReference>
<dbReference type="Gene3D" id="2.40.160.130">
    <property type="entry name" value="Capsule assembly protein Wzi"/>
    <property type="match status" value="1"/>
</dbReference>
<evidence type="ECO:0008006" key="4">
    <source>
        <dbReference type="Google" id="ProtNLM"/>
    </source>
</evidence>
<evidence type="ECO:0000313" key="3">
    <source>
        <dbReference type="Proteomes" id="UP000595224"/>
    </source>
</evidence>
<feature type="chain" id="PRO_5032268958" description="Capsule assembly protein Wzi" evidence="1">
    <location>
        <begin position="22"/>
        <end position="557"/>
    </location>
</feature>
<reference evidence="2 3" key="1">
    <citation type="submission" date="2020-11" db="EMBL/GenBank/DDBJ databases">
        <title>Treponema Peruensis nv. sp., first commensal Treponema isolated from human feces.</title>
        <authorList>
            <person name="Belkhou C."/>
            <person name="Raes J."/>
        </authorList>
    </citation>
    <scope>NUCLEOTIDE SEQUENCE [LARGE SCALE GENOMIC DNA]</scope>
    <source>
        <strain evidence="2 3">RCC2812</strain>
    </source>
</reference>
<name>A0A7T3V4C1_9SPIR</name>
<protein>
    <recommendedName>
        <fullName evidence="4">Capsule assembly protein Wzi</fullName>
    </recommendedName>
</protein>
<organism evidence="2 3">
    <name type="scientific">Treponema peruense</name>
    <dbReference type="NCBI Taxonomy" id="2787628"/>
    <lineage>
        <taxon>Bacteria</taxon>
        <taxon>Pseudomonadati</taxon>
        <taxon>Spirochaetota</taxon>
        <taxon>Spirochaetia</taxon>
        <taxon>Spirochaetales</taxon>
        <taxon>Treponemataceae</taxon>
        <taxon>Treponema</taxon>
    </lineage>
</organism>
<proteinExistence type="predicted"/>
<keyword evidence="3" id="KW-1185">Reference proteome</keyword>
<evidence type="ECO:0000256" key="1">
    <source>
        <dbReference type="SAM" id="SignalP"/>
    </source>
</evidence>
<gene>
    <name evidence="2" type="ORF">IWA51_06895</name>
</gene>
<dbReference type="EMBL" id="CP064936">
    <property type="protein sequence ID" value="QQA00009.1"/>
    <property type="molecule type" value="Genomic_DNA"/>
</dbReference>
<feature type="signal peptide" evidence="1">
    <location>
        <begin position="1"/>
        <end position="21"/>
    </location>
</feature>
<dbReference type="RefSeq" id="WP_198441885.1">
    <property type="nucleotide sequence ID" value="NZ_CBCSHE010000003.1"/>
</dbReference>
<dbReference type="Proteomes" id="UP000595224">
    <property type="component" value="Chromosome"/>
</dbReference>
<dbReference type="AlphaFoldDB" id="A0A7T3V4C1"/>
<dbReference type="Pfam" id="PF14052">
    <property type="entry name" value="Caps_assemb_Wzi"/>
    <property type="match status" value="1"/>
</dbReference>
<accession>A0A7T3V4C1</accession>
<evidence type="ECO:0000313" key="2">
    <source>
        <dbReference type="EMBL" id="QQA00009.1"/>
    </source>
</evidence>
<dbReference type="KEGG" id="tper:IWA51_06895"/>
<sequence length="557" mass="63685">MKRVYIALAASALLFNTVTFAQEALKSSEENYYDFLSLQGLVKRPTLNYRTLSDSVWSISPSTEHAWQLNNLGTTYTLLDTSDSMQNAFLDGSVNGIKARLYGPQWFNSYNTAAPYGMNDGALWQGKGYNTSLTAGARLEAYGLELTLKPQFVFSQNLNFEIMKSHSDSEYGYFWGYGEKNNGADIPQRFGDEAFYYFDWGDTEVRYTWKNLTLGFGTQAIWLGPAQVNAILHSNNAPTYPKFDAGLRRTEIHIPWLNWYIGDIEARIWTGKLTESDYYDSDESNDNNMIHGLALAYAPSFVPGLTLFANRTCLVKWDWANLKYILPVEANTHEDQKMSFGADWIFAPVGLEIYGELGLDDFVPNSFPIGYIRYPLHTLVYTLGLKKTFTHSEEKKIYGEFTMEINSTEMSQDFQLQWPYNFGFHHQITQGYTNRGQYLANATGYGGNLQYISYSVFYPKGKTMLTVARWNPDNNYIYSVAVNSVAYDKENNIDLNKTHFTSWKANFILGANTEYFITPNLLLNAGALYNLIINPQYQNDSTKLHNFHFELGIKYNF</sequence>
<dbReference type="SUPFAM" id="SSF56925">
    <property type="entry name" value="OMPA-like"/>
    <property type="match status" value="1"/>
</dbReference>
<keyword evidence="1" id="KW-0732">Signal</keyword>
<dbReference type="InterPro" id="IPR038636">
    <property type="entry name" value="Wzi_sf"/>
</dbReference>
<dbReference type="InterPro" id="IPR026950">
    <property type="entry name" value="Caps_assemb_Wzi"/>
</dbReference>